<evidence type="ECO:0000256" key="1">
    <source>
        <dbReference type="ARBA" id="ARBA00000428"/>
    </source>
</evidence>
<evidence type="ECO:0000313" key="13">
    <source>
        <dbReference type="EMBL" id="CEK84630.1"/>
    </source>
</evidence>
<dbReference type="Gene3D" id="2.60.120.10">
    <property type="entry name" value="Jelly Rolls"/>
    <property type="match status" value="1"/>
</dbReference>
<feature type="binding site" evidence="12">
    <location>
        <position position="89"/>
    </location>
    <ligand>
        <name>Ni(2+)</name>
        <dbReference type="ChEBI" id="CHEBI:49786"/>
        <note>for nickel-dependent acireductone dioxygenase activity</note>
    </ligand>
</feature>
<evidence type="ECO:0000256" key="12">
    <source>
        <dbReference type="HAMAP-Rule" id="MF_03154"/>
    </source>
</evidence>
<dbReference type="InterPro" id="IPR014710">
    <property type="entry name" value="RmlC-like_jellyroll"/>
</dbReference>
<evidence type="ECO:0000256" key="8">
    <source>
        <dbReference type="ARBA" id="ARBA00023002"/>
    </source>
</evidence>
<keyword evidence="6 12" id="KW-0479">Metal-binding</keyword>
<protein>
    <recommendedName>
        <fullName evidence="12">Acireductone dioxygenase</fullName>
    </recommendedName>
    <alternativeName>
        <fullName evidence="12">Acireductone dioxygenase (Fe(2+)-requiring)</fullName>
        <shortName evidence="12">ARD'</shortName>
        <shortName evidence="12">Fe-ARD</shortName>
        <ecNumber evidence="12">1.13.11.54</ecNumber>
    </alternativeName>
    <alternativeName>
        <fullName evidence="12">Acireductone dioxygenase (Ni(2+)-requiring)</fullName>
        <shortName evidence="12">ARD</shortName>
        <shortName evidence="12">Ni-ARD</shortName>
        <ecNumber evidence="12">1.13.11.53</ecNumber>
    </alternativeName>
</protein>
<evidence type="ECO:0000256" key="2">
    <source>
        <dbReference type="ARBA" id="ARBA00004413"/>
    </source>
</evidence>
<dbReference type="GO" id="GO:0010309">
    <property type="term" value="F:acireductone dioxygenase [iron(II)-requiring] activity"/>
    <property type="evidence" value="ECO:0007669"/>
    <property type="project" value="UniProtKB-UniRule"/>
</dbReference>
<accession>A0A0B7AXJ5</accession>
<keyword evidence="10 12" id="KW-0486">Methionine biosynthesis</keyword>
<comment type="catalytic activity">
    <reaction evidence="1 12">
        <text>1,2-dihydroxy-5-(methylsulfanyl)pent-1-en-3-one + O2 = 4-methylsulfanyl-2-oxobutanoate + formate + 2 H(+)</text>
        <dbReference type="Rhea" id="RHEA:24504"/>
        <dbReference type="ChEBI" id="CHEBI:15378"/>
        <dbReference type="ChEBI" id="CHEBI:15379"/>
        <dbReference type="ChEBI" id="CHEBI:15740"/>
        <dbReference type="ChEBI" id="CHEBI:16723"/>
        <dbReference type="ChEBI" id="CHEBI:49252"/>
        <dbReference type="EC" id="1.13.11.54"/>
    </reaction>
</comment>
<organism evidence="13">
    <name type="scientific">Arion vulgaris</name>
    <dbReference type="NCBI Taxonomy" id="1028688"/>
    <lineage>
        <taxon>Eukaryota</taxon>
        <taxon>Metazoa</taxon>
        <taxon>Spiralia</taxon>
        <taxon>Lophotrochozoa</taxon>
        <taxon>Mollusca</taxon>
        <taxon>Gastropoda</taxon>
        <taxon>Heterobranchia</taxon>
        <taxon>Euthyneura</taxon>
        <taxon>Panpulmonata</taxon>
        <taxon>Eupulmonata</taxon>
        <taxon>Stylommatophora</taxon>
        <taxon>Helicina</taxon>
        <taxon>Arionoidea</taxon>
        <taxon>Arionidae</taxon>
        <taxon>Arion</taxon>
    </lineage>
</organism>
<evidence type="ECO:0000256" key="7">
    <source>
        <dbReference type="ARBA" id="ARBA00022964"/>
    </source>
</evidence>
<evidence type="ECO:0000256" key="3">
    <source>
        <dbReference type="ARBA" id="ARBA00022490"/>
    </source>
</evidence>
<reference evidence="13" key="1">
    <citation type="submission" date="2014-12" db="EMBL/GenBank/DDBJ databases">
        <title>Insight into the proteome of Arion vulgaris.</title>
        <authorList>
            <person name="Aradska J."/>
            <person name="Bulat T."/>
            <person name="Smidak R."/>
            <person name="Sarate P."/>
            <person name="Gangsoo J."/>
            <person name="Sialana F."/>
            <person name="Bilban M."/>
            <person name="Lubec G."/>
        </authorList>
    </citation>
    <scope>NUCLEOTIDE SEQUENCE</scope>
    <source>
        <tissue evidence="13">Skin</tissue>
    </source>
</reference>
<comment type="catalytic activity">
    <reaction evidence="12">
        <text>1,2-dihydroxy-5-(methylsulfanyl)pent-1-en-3-one + O2 = 3-(methylsulfanyl)propanoate + CO + formate + 2 H(+)</text>
        <dbReference type="Rhea" id="RHEA:14161"/>
        <dbReference type="ChEBI" id="CHEBI:15378"/>
        <dbReference type="ChEBI" id="CHEBI:15379"/>
        <dbReference type="ChEBI" id="CHEBI:15740"/>
        <dbReference type="ChEBI" id="CHEBI:17245"/>
        <dbReference type="ChEBI" id="CHEBI:49016"/>
        <dbReference type="ChEBI" id="CHEBI:49252"/>
        <dbReference type="EC" id="1.13.11.53"/>
    </reaction>
</comment>
<dbReference type="GO" id="GO:0016151">
    <property type="term" value="F:nickel cation binding"/>
    <property type="evidence" value="ECO:0007669"/>
    <property type="project" value="UniProtKB-UniRule"/>
</dbReference>
<keyword evidence="3 12" id="KW-0963">Cytoplasm</keyword>
<evidence type="ECO:0000256" key="11">
    <source>
        <dbReference type="ARBA" id="ARBA00023242"/>
    </source>
</evidence>
<comment type="subcellular location">
    <subcellularLocation>
        <location evidence="2">Cell membrane</location>
        <topology evidence="2">Peripheral membrane protein</topology>
        <orientation evidence="2">Cytoplasmic side</orientation>
    </subcellularLocation>
    <subcellularLocation>
        <location evidence="12">Cytoplasm</location>
    </subcellularLocation>
    <subcellularLocation>
        <location evidence="12">Nucleus</location>
    </subcellularLocation>
</comment>
<dbReference type="InterPro" id="IPR027496">
    <property type="entry name" value="ARD_euk"/>
</dbReference>
<keyword evidence="9 12" id="KW-0408">Iron</keyword>
<dbReference type="GO" id="GO:0005506">
    <property type="term" value="F:iron ion binding"/>
    <property type="evidence" value="ECO:0007669"/>
    <property type="project" value="UniProtKB-UniRule"/>
</dbReference>
<evidence type="ECO:0000256" key="9">
    <source>
        <dbReference type="ARBA" id="ARBA00023004"/>
    </source>
</evidence>
<feature type="binding site" evidence="12">
    <location>
        <position position="95"/>
    </location>
    <ligand>
        <name>Ni(2+)</name>
        <dbReference type="ChEBI" id="CHEBI:49786"/>
        <note>for nickel-dependent acireductone dioxygenase activity</note>
    </ligand>
</feature>
<proteinExistence type="inferred from homology"/>
<dbReference type="FunFam" id="2.60.120.10:FF:000031">
    <property type="entry name" value="1,2-dihydroxy-3-keto-5-methylthiopentene dioxygenase"/>
    <property type="match status" value="1"/>
</dbReference>
<dbReference type="EMBL" id="HACG01037765">
    <property type="protein sequence ID" value="CEK84630.1"/>
    <property type="molecule type" value="Transcribed_RNA"/>
</dbReference>
<dbReference type="EC" id="1.13.11.54" evidence="12"/>
<feature type="binding site" evidence="12">
    <location>
        <position position="89"/>
    </location>
    <ligand>
        <name>Fe(2+)</name>
        <dbReference type="ChEBI" id="CHEBI:29033"/>
        <note>for iron-dependent acireductone dioxygenase activity</note>
    </ligand>
</feature>
<keyword evidence="7 12" id="KW-0223">Dioxygenase</keyword>
<comment type="cofactor">
    <cofactor evidence="12">
        <name>Fe(2+)</name>
        <dbReference type="ChEBI" id="CHEBI:29033"/>
    </cofactor>
    <cofactor evidence="12">
        <name>Ni(2+)</name>
        <dbReference type="ChEBI" id="CHEBI:49786"/>
    </cofactor>
    <text evidence="12">Binds either 1 Fe or Ni cation per monomer. Iron-binding promotes an acireductone dioxygenase reaction producing 2-keto-4-methylthiobutyrate, while nickel-binding promotes an acireductone dioxygenase reaction producing 3-(methylsulfanyl)propanoate.</text>
</comment>
<evidence type="ECO:0000256" key="4">
    <source>
        <dbReference type="ARBA" id="ARBA00022596"/>
    </source>
</evidence>
<evidence type="ECO:0000256" key="10">
    <source>
        <dbReference type="ARBA" id="ARBA00023167"/>
    </source>
</evidence>
<dbReference type="PANTHER" id="PTHR23418:SF0">
    <property type="entry name" value="ACIREDUCTONE DIOXYGENASE"/>
    <property type="match status" value="1"/>
</dbReference>
<comment type="pathway">
    <text evidence="12">Amino-acid biosynthesis; L-methionine biosynthesis via salvage pathway; L-methionine from S-methyl-5-thio-alpha-D-ribose 1-phosphate: step 5/6.</text>
</comment>
<dbReference type="HAMAP" id="MF_03154">
    <property type="entry name" value="Salvage_MtnD_euk"/>
    <property type="match status" value="1"/>
</dbReference>
<dbReference type="SUPFAM" id="SSF51182">
    <property type="entry name" value="RmlC-like cupins"/>
    <property type="match status" value="1"/>
</dbReference>
<feature type="binding site" evidence="12">
    <location>
        <position position="91"/>
    </location>
    <ligand>
        <name>Ni(2+)</name>
        <dbReference type="ChEBI" id="CHEBI:49786"/>
        <note>for nickel-dependent acireductone dioxygenase activity</note>
    </ligand>
</feature>
<dbReference type="GO" id="GO:0005634">
    <property type="term" value="C:nucleus"/>
    <property type="evidence" value="ECO:0007669"/>
    <property type="project" value="UniProtKB-SubCell"/>
</dbReference>
<feature type="binding site" evidence="12">
    <location>
        <position position="95"/>
    </location>
    <ligand>
        <name>Fe(2+)</name>
        <dbReference type="ChEBI" id="CHEBI:29033"/>
        <note>for iron-dependent acireductone dioxygenase activity</note>
    </ligand>
</feature>
<dbReference type="GO" id="GO:0010308">
    <property type="term" value="F:acireductone dioxygenase (Ni2+-requiring) activity"/>
    <property type="evidence" value="ECO:0007669"/>
    <property type="project" value="UniProtKB-UniRule"/>
</dbReference>
<evidence type="ECO:0000256" key="6">
    <source>
        <dbReference type="ARBA" id="ARBA00022723"/>
    </source>
</evidence>
<dbReference type="CDD" id="cd02232">
    <property type="entry name" value="cupin_ARD"/>
    <property type="match status" value="1"/>
</dbReference>
<name>A0A0B7AXJ5_9EUPU</name>
<gene>
    <name evidence="13" type="primary">ORF143689</name>
</gene>
<keyword evidence="4 12" id="KW-0533">Nickel</keyword>
<dbReference type="AlphaFoldDB" id="A0A0B7AXJ5"/>
<dbReference type="GO" id="GO:0019509">
    <property type="term" value="P:L-methionine salvage from methylthioadenosine"/>
    <property type="evidence" value="ECO:0007669"/>
    <property type="project" value="UniProtKB-UniRule"/>
</dbReference>
<feature type="binding site" evidence="12">
    <location>
        <position position="91"/>
    </location>
    <ligand>
        <name>Fe(2+)</name>
        <dbReference type="ChEBI" id="CHEBI:29033"/>
        <note>for iron-dependent acireductone dioxygenase activity</note>
    </ligand>
</feature>
<dbReference type="GO" id="GO:0005886">
    <property type="term" value="C:plasma membrane"/>
    <property type="evidence" value="ECO:0007669"/>
    <property type="project" value="UniProtKB-SubCell"/>
</dbReference>
<dbReference type="InterPro" id="IPR004313">
    <property type="entry name" value="ARD"/>
</dbReference>
<dbReference type="EC" id="1.13.11.53" evidence="12"/>
<evidence type="ECO:0000256" key="5">
    <source>
        <dbReference type="ARBA" id="ARBA00022605"/>
    </source>
</evidence>
<keyword evidence="8 12" id="KW-0560">Oxidoreductase</keyword>
<dbReference type="Pfam" id="PF03079">
    <property type="entry name" value="ARD"/>
    <property type="match status" value="1"/>
</dbReference>
<comment type="function">
    <text evidence="12">Catalyzes 2 different reactions between oxygen and the acireductone 1,2-dihydroxy-3-keto-5-methylthiopentene (DHK-MTPene) depending upon the metal bound in the active site. Fe-containing acireductone dioxygenase (Fe-ARD) produces formate and 2-keto-4-methylthiobutyrate (KMTB), the alpha-ketoacid precursor of methionine in the methionine recycle pathway. Ni-containing acireductone dioxygenase (Ni-ARD) produces methylthiopropionate, carbon monoxide and formate, and does not lie on the methionine recycle pathway.</text>
</comment>
<keyword evidence="5 12" id="KW-0028">Amino-acid biosynthesis</keyword>
<feature type="binding site" evidence="12">
    <location>
        <position position="134"/>
    </location>
    <ligand>
        <name>Fe(2+)</name>
        <dbReference type="ChEBI" id="CHEBI:29033"/>
        <note>for iron-dependent acireductone dioxygenase activity</note>
    </ligand>
</feature>
<keyword evidence="11 12" id="KW-0539">Nucleus</keyword>
<dbReference type="PANTHER" id="PTHR23418">
    <property type="entry name" value="ACIREDUCTONE DIOXYGENASE"/>
    <property type="match status" value="1"/>
</dbReference>
<sequence length="182" mass="21602">MVRVWYINDTNEDQREPHMPDPPVFLSLEELKEKTGTEYLKFNADNWETDEGYAELKRKRGYTYEDVCEISRDTLPNYDERLKAFFTEHIHSDEEIRFIVDGTGYFDLRDIDDKWIRVEVTKNDLIIVPAGIYHRFTLNRNNYIKVKRLFVGEPIWTPINRPGADEHPARTNFLRSVGRVSS</sequence>
<dbReference type="GO" id="GO:0005737">
    <property type="term" value="C:cytoplasm"/>
    <property type="evidence" value="ECO:0007669"/>
    <property type="project" value="UniProtKB-SubCell"/>
</dbReference>
<comment type="similarity">
    <text evidence="12">Belongs to the acireductone dioxygenase (ARD) family.</text>
</comment>
<dbReference type="UniPathway" id="UPA00904">
    <property type="reaction ID" value="UER00878"/>
</dbReference>
<dbReference type="InterPro" id="IPR011051">
    <property type="entry name" value="RmlC_Cupin_sf"/>
</dbReference>
<feature type="binding site" evidence="12">
    <location>
        <position position="134"/>
    </location>
    <ligand>
        <name>Ni(2+)</name>
        <dbReference type="ChEBI" id="CHEBI:49786"/>
        <note>for nickel-dependent acireductone dioxygenase activity</note>
    </ligand>
</feature>